<feature type="chain" id="PRO_5046342449" evidence="1">
    <location>
        <begin position="24"/>
        <end position="207"/>
    </location>
</feature>
<dbReference type="RefSeq" id="WP_345230641.1">
    <property type="nucleotide sequence ID" value="NZ_BAABIQ010000005.1"/>
</dbReference>
<proteinExistence type="predicted"/>
<dbReference type="CDD" id="cd12105">
    <property type="entry name" value="HmuY"/>
    <property type="match status" value="1"/>
</dbReference>
<reference evidence="3" key="1">
    <citation type="journal article" date="2019" name="Int. J. Syst. Evol. Microbiol.">
        <title>The Global Catalogue of Microorganisms (GCM) 10K type strain sequencing project: providing services to taxonomists for standard genome sequencing and annotation.</title>
        <authorList>
            <consortium name="The Broad Institute Genomics Platform"/>
            <consortium name="The Broad Institute Genome Sequencing Center for Infectious Disease"/>
            <person name="Wu L."/>
            <person name="Ma J."/>
        </authorList>
    </citation>
    <scope>NUCLEOTIDE SEQUENCE [LARGE SCALE GENOMIC DNA]</scope>
    <source>
        <strain evidence="3">JCM 18200</strain>
    </source>
</reference>
<feature type="signal peptide" evidence="1">
    <location>
        <begin position="1"/>
        <end position="23"/>
    </location>
</feature>
<keyword evidence="1" id="KW-0732">Signal</keyword>
<dbReference type="Proteomes" id="UP001501411">
    <property type="component" value="Unassembled WGS sequence"/>
</dbReference>
<name>A0ABP9AQY2_9SPHI</name>
<organism evidence="2 3">
    <name type="scientific">Olivibacter ginsenosidimutans</name>
    <dbReference type="NCBI Taxonomy" id="1176537"/>
    <lineage>
        <taxon>Bacteria</taxon>
        <taxon>Pseudomonadati</taxon>
        <taxon>Bacteroidota</taxon>
        <taxon>Sphingobacteriia</taxon>
        <taxon>Sphingobacteriales</taxon>
        <taxon>Sphingobacteriaceae</taxon>
        <taxon>Olivibacter</taxon>
    </lineage>
</organism>
<dbReference type="EMBL" id="BAABIQ010000005">
    <property type="protein sequence ID" value="GAA4784430.1"/>
    <property type="molecule type" value="Genomic_DNA"/>
</dbReference>
<accession>A0ABP9AQY2</accession>
<keyword evidence="3" id="KW-1185">Reference proteome</keyword>
<evidence type="ECO:0000313" key="2">
    <source>
        <dbReference type="EMBL" id="GAA4784430.1"/>
    </source>
</evidence>
<evidence type="ECO:0000313" key="3">
    <source>
        <dbReference type="Proteomes" id="UP001501411"/>
    </source>
</evidence>
<evidence type="ECO:0000256" key="1">
    <source>
        <dbReference type="SAM" id="SignalP"/>
    </source>
</evidence>
<dbReference type="PROSITE" id="PS51257">
    <property type="entry name" value="PROKAR_LIPOPROTEIN"/>
    <property type="match status" value="1"/>
</dbReference>
<sequence>MMKTLTFKMKMMLLALIGFAAFATSCSKDDDNGPAPESELEVVQVKDLDGTKKQVVKDKDGNDVEVAASVYYDFSAGKEVDSTSTTWDIKFNSTNLELGNGATAQLVSGVFSELVTAPSDGYSTEAIKTWYNYTNMTEPQHAILPKPGTIIVLKTHDGKYVKVEIISYYKGNPDTTTAAFADLSTRPAARFYTFNYVVQPDGSTNLK</sequence>
<dbReference type="InterPro" id="IPR025921">
    <property type="entry name" value="HmuY"/>
</dbReference>
<gene>
    <name evidence="2" type="ORF">GCM10023231_10170</name>
</gene>
<comment type="caution">
    <text evidence="2">The sequence shown here is derived from an EMBL/GenBank/DDBJ whole genome shotgun (WGS) entry which is preliminary data.</text>
</comment>
<protein>
    <submittedName>
        <fullName evidence="2">HmuY family protein</fullName>
    </submittedName>
</protein>